<evidence type="ECO:0000259" key="1">
    <source>
        <dbReference type="Pfam" id="PF05368"/>
    </source>
</evidence>
<evidence type="ECO:0000313" key="3">
    <source>
        <dbReference type="Proteomes" id="UP000246352"/>
    </source>
</evidence>
<reference evidence="2 3" key="1">
    <citation type="submission" date="2018-05" db="EMBL/GenBank/DDBJ databases">
        <title>Genomic Encyclopedia of Type Strains, Phase IV (KMG-IV): sequencing the most valuable type-strain genomes for metagenomic binning, comparative biology and taxonomic classification.</title>
        <authorList>
            <person name="Goeker M."/>
        </authorList>
    </citation>
    <scope>NUCLEOTIDE SEQUENCE [LARGE SCALE GENOMIC DNA]</scope>
    <source>
        <strain evidence="2 3">DSM 16791</strain>
    </source>
</reference>
<dbReference type="Pfam" id="PF05368">
    <property type="entry name" value="NmrA"/>
    <property type="match status" value="1"/>
</dbReference>
<proteinExistence type="predicted"/>
<evidence type="ECO:0000313" key="2">
    <source>
        <dbReference type="EMBL" id="PWV99101.1"/>
    </source>
</evidence>
<dbReference type="AlphaFoldDB" id="A0A317PFX0"/>
<dbReference type="Gene3D" id="3.90.25.10">
    <property type="entry name" value="UDP-galactose 4-epimerase, domain 1"/>
    <property type="match status" value="1"/>
</dbReference>
<dbReference type="Proteomes" id="UP000246352">
    <property type="component" value="Unassembled WGS sequence"/>
</dbReference>
<protein>
    <submittedName>
        <fullName evidence="2">NAD(P)H dehydrogenase (Quinone)</fullName>
    </submittedName>
</protein>
<dbReference type="InterPro" id="IPR052718">
    <property type="entry name" value="NmrA-type_oxidoreductase"/>
</dbReference>
<name>A0A317PFX0_9HYPH</name>
<dbReference type="RefSeq" id="WP_110033249.1">
    <property type="nucleotide sequence ID" value="NZ_QGTR01000004.1"/>
</dbReference>
<dbReference type="PANTHER" id="PTHR47129:SF1">
    <property type="entry name" value="NMRA-LIKE DOMAIN-CONTAINING PROTEIN"/>
    <property type="match status" value="1"/>
</dbReference>
<dbReference type="CDD" id="cd05269">
    <property type="entry name" value="TMR_SDR_a"/>
    <property type="match status" value="1"/>
</dbReference>
<dbReference type="InterPro" id="IPR008030">
    <property type="entry name" value="NmrA-like"/>
</dbReference>
<accession>A0A317PFX0</accession>
<dbReference type="Gene3D" id="3.40.50.720">
    <property type="entry name" value="NAD(P)-binding Rossmann-like Domain"/>
    <property type="match status" value="1"/>
</dbReference>
<dbReference type="EMBL" id="QGTR01000004">
    <property type="protein sequence ID" value="PWV99101.1"/>
    <property type="molecule type" value="Genomic_DNA"/>
</dbReference>
<gene>
    <name evidence="2" type="ORF">DFR52_104393</name>
</gene>
<comment type="caution">
    <text evidence="2">The sequence shown here is derived from an EMBL/GenBank/DDBJ whole genome shotgun (WGS) entry which is preliminary data.</text>
</comment>
<sequence>MSKILVTGAAGHLGRLVVRHLIETEGVAPPDVIAGSRNTARLADLAAGGVELRTVDFDRSDDMTKAFAGVDRLLIISTDAVGSGKRLEQHRRAVAAAAAAGVGHIVYTSMPSPESSLVTFAGDHLGTEQAMKATGIPHTILRDGWYMENLFMVLPQALMGGAWYSSAGDGRLAHISRDDTARAIAAVLARDLGGGTLTLTGPQSFTTEELAELVRQLTGRSLAVVHLTDEQLATGMKAAGVPEPVIPMLVSFDANTREGHMAMQTDAFERLTGGKPQTLKSFLEANLTALAG</sequence>
<dbReference type="OrthoDB" id="7771794at2"/>
<dbReference type="SUPFAM" id="SSF51735">
    <property type="entry name" value="NAD(P)-binding Rossmann-fold domains"/>
    <property type="match status" value="1"/>
</dbReference>
<dbReference type="PANTHER" id="PTHR47129">
    <property type="entry name" value="QUINONE OXIDOREDUCTASE 2"/>
    <property type="match status" value="1"/>
</dbReference>
<organism evidence="2 3">
    <name type="scientific">Hoeflea marina</name>
    <dbReference type="NCBI Taxonomy" id="274592"/>
    <lineage>
        <taxon>Bacteria</taxon>
        <taxon>Pseudomonadati</taxon>
        <taxon>Pseudomonadota</taxon>
        <taxon>Alphaproteobacteria</taxon>
        <taxon>Hyphomicrobiales</taxon>
        <taxon>Rhizobiaceae</taxon>
        <taxon>Hoeflea</taxon>
    </lineage>
</organism>
<keyword evidence="3" id="KW-1185">Reference proteome</keyword>
<feature type="domain" description="NmrA-like" evidence="1">
    <location>
        <begin position="2"/>
        <end position="246"/>
    </location>
</feature>
<dbReference type="InterPro" id="IPR036291">
    <property type="entry name" value="NAD(P)-bd_dom_sf"/>
</dbReference>